<dbReference type="Proteomes" id="UP000886998">
    <property type="component" value="Unassembled WGS sequence"/>
</dbReference>
<feature type="region of interest" description="Disordered" evidence="1">
    <location>
        <begin position="189"/>
        <end position="230"/>
    </location>
</feature>
<name>A0A8X6Y993_9ARAC</name>
<accession>A0A8X6Y993</accession>
<evidence type="ECO:0000313" key="3">
    <source>
        <dbReference type="Proteomes" id="UP000886998"/>
    </source>
</evidence>
<sequence>MQKKRKTKIGAKLLEVRVQKDLFGRILGISIDRKIDMAKIFTYPITPVSLSLCHFDGGICKTQKFILMKCLEKDVEHNPPSHIDIVEIDGFFLLHTMKNVPKTFGSISKKMLHMVMQSNAKRFDIIFNQYFSPSIKDYERSLPHESTQLGFNINRLDQVRPPENNGWILEDNQYHFNWFDEDQLPAFVSESLEDESEEDTKDDEEDNEDIQYQHWIDNEISSFNDDDNED</sequence>
<reference evidence="2" key="1">
    <citation type="submission" date="2020-08" db="EMBL/GenBank/DDBJ databases">
        <title>Multicomponent nature underlies the extraordinary mechanical properties of spider dragline silk.</title>
        <authorList>
            <person name="Kono N."/>
            <person name="Nakamura H."/>
            <person name="Mori M."/>
            <person name="Yoshida Y."/>
            <person name="Ohtoshi R."/>
            <person name="Malay A.D."/>
            <person name="Moran D.A.P."/>
            <person name="Tomita M."/>
            <person name="Numata K."/>
            <person name="Arakawa K."/>
        </authorList>
    </citation>
    <scope>NUCLEOTIDE SEQUENCE</scope>
</reference>
<proteinExistence type="predicted"/>
<evidence type="ECO:0000313" key="2">
    <source>
        <dbReference type="EMBL" id="GFY67179.1"/>
    </source>
</evidence>
<dbReference type="EMBL" id="BMAV01016448">
    <property type="protein sequence ID" value="GFY67179.1"/>
    <property type="molecule type" value="Genomic_DNA"/>
</dbReference>
<dbReference type="PANTHER" id="PTHR46704">
    <property type="entry name" value="CXC DOMAIN-CONTAINING PROTEIN-RELATED"/>
    <property type="match status" value="1"/>
</dbReference>
<dbReference type="OrthoDB" id="8060926at2759"/>
<evidence type="ECO:0000256" key="1">
    <source>
        <dbReference type="SAM" id="MobiDB-lite"/>
    </source>
</evidence>
<protein>
    <submittedName>
        <fullName evidence="2">Uncharacterized protein</fullName>
    </submittedName>
</protein>
<feature type="compositionally biased region" description="Acidic residues" evidence="1">
    <location>
        <begin position="191"/>
        <end position="209"/>
    </location>
</feature>
<organism evidence="2 3">
    <name type="scientific">Trichonephila inaurata madagascariensis</name>
    <dbReference type="NCBI Taxonomy" id="2747483"/>
    <lineage>
        <taxon>Eukaryota</taxon>
        <taxon>Metazoa</taxon>
        <taxon>Ecdysozoa</taxon>
        <taxon>Arthropoda</taxon>
        <taxon>Chelicerata</taxon>
        <taxon>Arachnida</taxon>
        <taxon>Araneae</taxon>
        <taxon>Araneomorphae</taxon>
        <taxon>Entelegynae</taxon>
        <taxon>Araneoidea</taxon>
        <taxon>Nephilidae</taxon>
        <taxon>Trichonephila</taxon>
        <taxon>Trichonephila inaurata</taxon>
    </lineage>
</organism>
<dbReference type="AlphaFoldDB" id="A0A8X6Y993"/>
<gene>
    <name evidence="2" type="ORF">TNIN_145811</name>
</gene>
<keyword evidence="3" id="KW-1185">Reference proteome</keyword>
<comment type="caution">
    <text evidence="2">The sequence shown here is derived from an EMBL/GenBank/DDBJ whole genome shotgun (WGS) entry which is preliminary data.</text>
</comment>
<dbReference type="PANTHER" id="PTHR46704:SF9">
    <property type="entry name" value="BHLH DOMAIN-CONTAINING PROTEIN"/>
    <property type="match status" value="1"/>
</dbReference>